<dbReference type="RefSeq" id="WP_205892642.1">
    <property type="nucleotide sequence ID" value="NZ_JADEVO010000013.1"/>
</dbReference>
<reference evidence="1 2" key="1">
    <citation type="journal article" date="2021" name="Int. J. Syst. Evol. Microbiol.">
        <title>Pseudomonas piscium sp. nov., Pseudomonas pisciculturae sp. nov., Pseudomonas mucoides sp. nov. and Pseudomonas neuropathica sp. nov. isolated from rainbow trout.</title>
        <authorList>
            <person name="Duman M."/>
            <person name="Mulet M."/>
            <person name="Altun S."/>
            <person name="Saticioglu I.B."/>
            <person name="Gomila M."/>
            <person name="Lalucat J."/>
            <person name="Garcia-Valdes E."/>
        </authorList>
    </citation>
    <scope>NUCLEOTIDE SEQUENCE [LARGE SCALE GENOMIC DNA]</scope>
    <source>
        <strain evidence="1 2">LMG 28632</strain>
    </source>
</reference>
<evidence type="ECO:0000313" key="1">
    <source>
        <dbReference type="EMBL" id="MBN3965834.1"/>
    </source>
</evidence>
<protein>
    <recommendedName>
        <fullName evidence="3">SIR2-like domain-containing protein</fullName>
    </recommendedName>
</protein>
<dbReference type="EMBL" id="JADEVO010000013">
    <property type="protein sequence ID" value="MBN3965834.1"/>
    <property type="molecule type" value="Genomic_DNA"/>
</dbReference>
<comment type="caution">
    <text evidence="1">The sequence shown here is derived from an EMBL/GenBank/DDBJ whole genome shotgun (WGS) entry which is preliminary data.</text>
</comment>
<proteinExistence type="predicted"/>
<evidence type="ECO:0008006" key="3">
    <source>
        <dbReference type="Google" id="ProtNLM"/>
    </source>
</evidence>
<keyword evidence="2" id="KW-1185">Reference proteome</keyword>
<accession>A0ABS3AGE5</accession>
<gene>
    <name evidence="1" type="ORF">IMW75_11145</name>
</gene>
<dbReference type="Proteomes" id="UP000772591">
    <property type="component" value="Unassembled WGS sequence"/>
</dbReference>
<evidence type="ECO:0000313" key="2">
    <source>
        <dbReference type="Proteomes" id="UP000772591"/>
    </source>
</evidence>
<organism evidence="1 2">
    <name type="scientific">Pseudomonas gregormendelii</name>
    <dbReference type="NCBI Taxonomy" id="1628277"/>
    <lineage>
        <taxon>Bacteria</taxon>
        <taxon>Pseudomonadati</taxon>
        <taxon>Pseudomonadota</taxon>
        <taxon>Gammaproteobacteria</taxon>
        <taxon>Pseudomonadales</taxon>
        <taxon>Pseudomonadaceae</taxon>
        <taxon>Pseudomonas</taxon>
    </lineage>
</organism>
<sequence length="505" mass="57183">MFKYLECQVCYSDLELLNGRHEGGIMSRNLTGLFLGAGASYDAEMPLVWELTAELKSWLTPEKLRKFNLGWTAQGGGHPAEVIDDFISVWDRKDLHYESVLGYLEVQSKRMMHSSQHYHSLYSWLVQIIYYKLYGVHVSSKEVILKSLELYRGIESLYKENRPLWVFSLNHDSIVESIASHFKIPIYSGFSGVRIKLPRRSMDGAIIGSIEMDTLSRATLDEGAMFFPNPAEEGIYLIKIHGALDMFVYNDAGDLLKVVPEADSPSSVLDALRIMNEELIYVDPGTPGGIVRVNNEIAYADFDGQMNFLRRTLLSGAQKFHEHGSQVLPKSLLKHFRSHLNSLDRLVCVGYGFGDQHINECIRNWLAFSPERKLEIVSPEVSAVPAFILHLAPQVKLVKSGATEHLDNVSGIKRSRTSDLEQAVRRAGRKIGPQRRQELMKEFLVSYDSRIQELLTAKIMSIAQTQNLKNMAGLEASIADWRAEIKETQEEFLQRLLDFIVNNGG</sequence>
<name>A0ABS3AGE5_9PSED</name>